<accession>A0A9E7R292</accession>
<dbReference type="Gene3D" id="1.20.1250.20">
    <property type="entry name" value="MFS general substrate transporter like domains"/>
    <property type="match status" value="1"/>
</dbReference>
<feature type="transmembrane region" description="Helical" evidence="6">
    <location>
        <begin position="152"/>
        <end position="176"/>
    </location>
</feature>
<feature type="transmembrane region" description="Helical" evidence="6">
    <location>
        <begin position="317"/>
        <end position="335"/>
    </location>
</feature>
<dbReference type="InterPro" id="IPR011701">
    <property type="entry name" value="MFS"/>
</dbReference>
<protein>
    <submittedName>
        <fullName evidence="8">MFS transporter</fullName>
    </submittedName>
</protein>
<keyword evidence="2" id="KW-1003">Cell membrane</keyword>
<organism evidence="8 9">
    <name type="scientific">Salinirubellus salinus</name>
    <dbReference type="NCBI Taxonomy" id="1364945"/>
    <lineage>
        <taxon>Archaea</taxon>
        <taxon>Methanobacteriati</taxon>
        <taxon>Methanobacteriota</taxon>
        <taxon>Stenosarchaea group</taxon>
        <taxon>Halobacteria</taxon>
        <taxon>Halobacteriales</taxon>
        <taxon>Natronomonadaceae</taxon>
        <taxon>Salinirubellus</taxon>
    </lineage>
</organism>
<evidence type="ECO:0000256" key="6">
    <source>
        <dbReference type="SAM" id="Phobius"/>
    </source>
</evidence>
<feature type="transmembrane region" description="Helical" evidence="6">
    <location>
        <begin position="230"/>
        <end position="249"/>
    </location>
</feature>
<feature type="transmembrane region" description="Helical" evidence="6">
    <location>
        <begin position="118"/>
        <end position="140"/>
    </location>
</feature>
<gene>
    <name evidence="8" type="ORF">N0B31_20185</name>
</gene>
<dbReference type="GeneID" id="74944793"/>
<dbReference type="KEGG" id="ssai:N0B31_20185"/>
<feature type="transmembrane region" description="Helical" evidence="6">
    <location>
        <begin position="59"/>
        <end position="81"/>
    </location>
</feature>
<dbReference type="GO" id="GO:0005886">
    <property type="term" value="C:plasma membrane"/>
    <property type="evidence" value="ECO:0007669"/>
    <property type="project" value="UniProtKB-SubCell"/>
</dbReference>
<feature type="transmembrane region" description="Helical" evidence="6">
    <location>
        <begin position="293"/>
        <end position="311"/>
    </location>
</feature>
<evidence type="ECO:0000313" key="9">
    <source>
        <dbReference type="Proteomes" id="UP001057580"/>
    </source>
</evidence>
<feature type="domain" description="Major facilitator superfamily (MFS) profile" evidence="7">
    <location>
        <begin position="28"/>
        <end position="403"/>
    </location>
</feature>
<feature type="transmembrane region" description="Helical" evidence="6">
    <location>
        <begin position="93"/>
        <end position="112"/>
    </location>
</feature>
<dbReference type="InterPro" id="IPR036259">
    <property type="entry name" value="MFS_trans_sf"/>
</dbReference>
<dbReference type="RefSeq" id="WP_260593445.1">
    <property type="nucleotide sequence ID" value="NZ_CP104003.1"/>
</dbReference>
<keyword evidence="3 6" id="KW-0812">Transmembrane</keyword>
<feature type="transmembrane region" description="Helical" evidence="6">
    <location>
        <begin position="261"/>
        <end position="281"/>
    </location>
</feature>
<keyword evidence="4 6" id="KW-1133">Transmembrane helix</keyword>
<comment type="subcellular location">
    <subcellularLocation>
        <location evidence="1">Cell membrane</location>
        <topology evidence="1">Multi-pass membrane protein</topology>
    </subcellularLocation>
</comment>
<feature type="transmembrane region" description="Helical" evidence="6">
    <location>
        <begin position="380"/>
        <end position="402"/>
    </location>
</feature>
<proteinExistence type="predicted"/>
<evidence type="ECO:0000259" key="7">
    <source>
        <dbReference type="PROSITE" id="PS50850"/>
    </source>
</evidence>
<evidence type="ECO:0000256" key="1">
    <source>
        <dbReference type="ARBA" id="ARBA00004651"/>
    </source>
</evidence>
<keyword evidence="5 6" id="KW-0472">Membrane</keyword>
<evidence type="ECO:0000256" key="4">
    <source>
        <dbReference type="ARBA" id="ARBA00022989"/>
    </source>
</evidence>
<dbReference type="EMBL" id="CP104003">
    <property type="protein sequence ID" value="UWM54425.1"/>
    <property type="molecule type" value="Genomic_DNA"/>
</dbReference>
<feature type="transmembrane region" description="Helical" evidence="6">
    <location>
        <begin position="356"/>
        <end position="374"/>
    </location>
</feature>
<dbReference type="AlphaFoldDB" id="A0A9E7R292"/>
<dbReference type="PANTHER" id="PTHR43124">
    <property type="entry name" value="PURINE EFFLUX PUMP PBUE"/>
    <property type="match status" value="1"/>
</dbReference>
<keyword evidence="9" id="KW-1185">Reference proteome</keyword>
<dbReference type="PROSITE" id="PS50850">
    <property type="entry name" value="MFS"/>
    <property type="match status" value="1"/>
</dbReference>
<dbReference type="Pfam" id="PF07690">
    <property type="entry name" value="MFS_1"/>
    <property type="match status" value="1"/>
</dbReference>
<evidence type="ECO:0000256" key="5">
    <source>
        <dbReference type="ARBA" id="ARBA00023136"/>
    </source>
</evidence>
<dbReference type="InterPro" id="IPR020846">
    <property type="entry name" value="MFS_dom"/>
</dbReference>
<evidence type="ECO:0000313" key="8">
    <source>
        <dbReference type="EMBL" id="UWM54425.1"/>
    </source>
</evidence>
<dbReference type="SUPFAM" id="SSF103473">
    <property type="entry name" value="MFS general substrate transporter"/>
    <property type="match status" value="1"/>
</dbReference>
<evidence type="ECO:0000256" key="3">
    <source>
        <dbReference type="ARBA" id="ARBA00022692"/>
    </source>
</evidence>
<dbReference type="Proteomes" id="UP001057580">
    <property type="component" value="Chromosome"/>
</dbReference>
<evidence type="ECO:0000256" key="2">
    <source>
        <dbReference type="ARBA" id="ARBA00022475"/>
    </source>
</evidence>
<sequence>MGRPEPRRPTEPSPREPERLFTGYRGRLSVTLAVGWLALQLGRQTIPPLLPRITEDLAVSPFAVGTALTLMWATYALVHYPSGRFADALSRKTVIVAALAVSVAGFTVLAFATSFQLLTAGLMLTGVGTGLYFVSARALLSDTFTRRRSQAFGLHSGAGNVGSTLAAGTTLVVVAVTVWQVAFLPVVLLLLVVVVSVHLVLREPYVVSGVGLELRSTGARLRSNRAAVEVALVFGLFSFVVQGMLNFLPSFLQFERAFSEGLASGGFAAMFVVAIVVMPLAGRFGDRIARVPVAAAALGVAVVGFVAILVAPSVPLVLGSILLFSVGIWAFPPVMQVHLMGQFPEASMGGDFGALRMLYIAFGSLGPMYVGFIAEVAGYTTAFAGLVVVLAVAAVLTARLALG</sequence>
<name>A0A9E7R292_9EURY</name>
<dbReference type="PANTHER" id="PTHR43124:SF3">
    <property type="entry name" value="CHLORAMPHENICOL EFFLUX PUMP RV0191"/>
    <property type="match status" value="1"/>
</dbReference>
<reference evidence="8" key="1">
    <citation type="submission" date="2022-09" db="EMBL/GenBank/DDBJ databases">
        <title>Diverse halophilic archaea isolated from saline environments.</title>
        <authorList>
            <person name="Cui H.-L."/>
        </authorList>
    </citation>
    <scope>NUCLEOTIDE SEQUENCE</scope>
    <source>
        <strain evidence="8">ZS-35-S2</strain>
    </source>
</reference>
<dbReference type="GO" id="GO:0022857">
    <property type="term" value="F:transmembrane transporter activity"/>
    <property type="evidence" value="ECO:0007669"/>
    <property type="project" value="InterPro"/>
</dbReference>
<feature type="transmembrane region" description="Helical" evidence="6">
    <location>
        <begin position="182"/>
        <end position="201"/>
    </location>
</feature>
<dbReference type="InterPro" id="IPR050189">
    <property type="entry name" value="MFS_Efflux_Transporters"/>
</dbReference>